<accession>A0A849KXW0</accession>
<dbReference type="InterPro" id="IPR010642">
    <property type="entry name" value="Invasion_prot_B"/>
</dbReference>
<name>A0A849KXW0_9HYPH</name>
<dbReference type="EMBL" id="JABFCY010000034">
    <property type="protein sequence ID" value="NNU63608.1"/>
    <property type="molecule type" value="Genomic_DNA"/>
</dbReference>
<dbReference type="Gene3D" id="2.60.40.1880">
    <property type="entry name" value="Invasion associated locus B (IalB) protein"/>
    <property type="match status" value="1"/>
</dbReference>
<feature type="signal peptide" evidence="1">
    <location>
        <begin position="1"/>
        <end position="20"/>
    </location>
</feature>
<comment type="caution">
    <text evidence="2">The sequence shown here is derived from an EMBL/GenBank/DDBJ whole genome shotgun (WGS) entry which is preliminary data.</text>
</comment>
<dbReference type="AlphaFoldDB" id="A0A849KXW0"/>
<organism evidence="2 3">
    <name type="scientific">Ochrobactrum soli</name>
    <dbReference type="NCBI Taxonomy" id="2448455"/>
    <lineage>
        <taxon>Bacteria</taxon>
        <taxon>Pseudomonadati</taxon>
        <taxon>Pseudomonadota</taxon>
        <taxon>Alphaproteobacteria</taxon>
        <taxon>Hyphomicrobiales</taxon>
        <taxon>Brucellaceae</taxon>
        <taxon>Brucella/Ochrobactrum group</taxon>
        <taxon>Ochrobactrum</taxon>
    </lineage>
</organism>
<proteinExistence type="predicted"/>
<dbReference type="Proteomes" id="UP000574931">
    <property type="component" value="Unassembled WGS sequence"/>
</dbReference>
<protein>
    <submittedName>
        <fullName evidence="2">Invasion associated locus B family protein</fullName>
    </submittedName>
</protein>
<keyword evidence="3" id="KW-1185">Reference proteome</keyword>
<sequence>MWQFRLALTFLLLLGGVASAQQPSATLRIKEAEVRLPDGVQPGQYRRIIQPFENWTLICDENLQKKTRVCNVTQAIIDQSNRMVFSWSVAATQDGKPYMIVRTLPGIGDKGTVVLTILDDRAPVRVSVDGCNDIVCVGTVPIGPRFKPQIDKGATVGIFYKTMSGEAIDITAPLAGISSALKAIE</sequence>
<dbReference type="InterPro" id="IPR038696">
    <property type="entry name" value="IalB_sf"/>
</dbReference>
<keyword evidence="1" id="KW-0732">Signal</keyword>
<reference evidence="2 3" key="1">
    <citation type="submission" date="2020-05" db="EMBL/GenBank/DDBJ databases">
        <title>Draft Genome Sequence of Ochrobactrum soli Isolated from Stable Fly Gut.</title>
        <authorList>
            <person name="Pileggi M.T."/>
            <person name="Vazhakkala L.J."/>
            <person name="Wong C.N."/>
        </authorList>
    </citation>
    <scope>NUCLEOTIDE SEQUENCE [LARGE SCALE GENOMIC DNA]</scope>
    <source>
        <strain evidence="2 3">MTP-C0764</strain>
    </source>
</reference>
<evidence type="ECO:0000313" key="2">
    <source>
        <dbReference type="EMBL" id="NNU63608.1"/>
    </source>
</evidence>
<evidence type="ECO:0000313" key="3">
    <source>
        <dbReference type="Proteomes" id="UP000574931"/>
    </source>
</evidence>
<evidence type="ECO:0000256" key="1">
    <source>
        <dbReference type="SAM" id="SignalP"/>
    </source>
</evidence>
<dbReference type="RefSeq" id="WP_171319929.1">
    <property type="nucleotide sequence ID" value="NZ_JABFCY010000034.1"/>
</dbReference>
<feature type="chain" id="PRO_5032910130" evidence="1">
    <location>
        <begin position="21"/>
        <end position="185"/>
    </location>
</feature>
<gene>
    <name evidence="2" type="ORF">HKX02_25615</name>
</gene>
<dbReference type="Pfam" id="PF06776">
    <property type="entry name" value="IalB"/>
    <property type="match status" value="1"/>
</dbReference>